<organism evidence="4 5">
    <name type="scientific">Pseudomassariella vexata</name>
    <dbReference type="NCBI Taxonomy" id="1141098"/>
    <lineage>
        <taxon>Eukaryota</taxon>
        <taxon>Fungi</taxon>
        <taxon>Dikarya</taxon>
        <taxon>Ascomycota</taxon>
        <taxon>Pezizomycotina</taxon>
        <taxon>Sordariomycetes</taxon>
        <taxon>Xylariomycetidae</taxon>
        <taxon>Amphisphaeriales</taxon>
        <taxon>Pseudomassariaceae</taxon>
        <taxon>Pseudomassariella</taxon>
    </lineage>
</organism>
<gene>
    <name evidence="4" type="ORF">BCR38DRAFT_330348</name>
</gene>
<dbReference type="InterPro" id="IPR000608">
    <property type="entry name" value="UBC"/>
</dbReference>
<dbReference type="InParanoid" id="A0A1Y2EI02"/>
<dbReference type="AlphaFoldDB" id="A0A1Y2EI02"/>
<sequence>MKRLITEISTLQTCLPEGIFVRHSNSRLDVLKILIIGPKDTPYEYGFFEFDLFCPLDYPQSPPKLQFRTTNNGRVRFNPNLYECGKVCLSLLGTWDGEPWRPKTSTLLQVLVSTQSMILCEQPWYNEPGRERVPGQEQSDEYNLEVRYWTLQHAILPWVNAFNASNPDPQHVMACLGWGQCWGDVVQTHLIANAHEIYSSNLKVAQVAGDSRKGRDLHNSLLNMRSALAKHGYLT</sequence>
<dbReference type="RefSeq" id="XP_040720536.1">
    <property type="nucleotide sequence ID" value="XM_040854950.1"/>
</dbReference>
<evidence type="ECO:0000313" key="4">
    <source>
        <dbReference type="EMBL" id="ORY70944.1"/>
    </source>
</evidence>
<dbReference type="PROSITE" id="PS50127">
    <property type="entry name" value="UBC_2"/>
    <property type="match status" value="1"/>
</dbReference>
<dbReference type="Pfam" id="PF00179">
    <property type="entry name" value="UQ_con"/>
    <property type="match status" value="1"/>
</dbReference>
<dbReference type="Proteomes" id="UP000193689">
    <property type="component" value="Unassembled WGS sequence"/>
</dbReference>
<dbReference type="PANTHER" id="PTHR46116:SF39">
    <property type="entry name" value="BACULOVIRAL IAP REPEAT-CONTAINING PROTEIN 6"/>
    <property type="match status" value="1"/>
</dbReference>
<keyword evidence="1" id="KW-0808">Transferase</keyword>
<dbReference type="GeneID" id="63771162"/>
<dbReference type="SMART" id="SM00212">
    <property type="entry name" value="UBCc"/>
    <property type="match status" value="1"/>
</dbReference>
<dbReference type="InterPro" id="IPR016135">
    <property type="entry name" value="UBQ-conjugating_enzyme/RWD"/>
</dbReference>
<feature type="domain" description="UBC core" evidence="3">
    <location>
        <begin position="1"/>
        <end position="155"/>
    </location>
</feature>
<evidence type="ECO:0000259" key="3">
    <source>
        <dbReference type="PROSITE" id="PS50127"/>
    </source>
</evidence>
<dbReference type="GO" id="GO:0016740">
    <property type="term" value="F:transferase activity"/>
    <property type="evidence" value="ECO:0007669"/>
    <property type="project" value="UniProtKB-KW"/>
</dbReference>
<proteinExistence type="predicted"/>
<accession>A0A1Y2EI02</accession>
<dbReference type="EMBL" id="MCFJ01000001">
    <property type="protein sequence ID" value="ORY70944.1"/>
    <property type="molecule type" value="Genomic_DNA"/>
</dbReference>
<evidence type="ECO:0000313" key="5">
    <source>
        <dbReference type="Proteomes" id="UP000193689"/>
    </source>
</evidence>
<dbReference type="Gene3D" id="3.10.110.10">
    <property type="entry name" value="Ubiquitin Conjugating Enzyme"/>
    <property type="match status" value="1"/>
</dbReference>
<dbReference type="SUPFAM" id="SSF54495">
    <property type="entry name" value="UBC-like"/>
    <property type="match status" value="1"/>
</dbReference>
<keyword evidence="5" id="KW-1185">Reference proteome</keyword>
<evidence type="ECO:0000256" key="1">
    <source>
        <dbReference type="ARBA" id="ARBA00022679"/>
    </source>
</evidence>
<evidence type="ECO:0000256" key="2">
    <source>
        <dbReference type="ARBA" id="ARBA00022786"/>
    </source>
</evidence>
<dbReference type="STRING" id="1141098.A0A1Y2EI02"/>
<reference evidence="4 5" key="1">
    <citation type="submission" date="2016-07" db="EMBL/GenBank/DDBJ databases">
        <title>Pervasive Adenine N6-methylation of Active Genes in Fungi.</title>
        <authorList>
            <consortium name="DOE Joint Genome Institute"/>
            <person name="Mondo S.J."/>
            <person name="Dannebaum R.O."/>
            <person name="Kuo R.C."/>
            <person name="Labutti K."/>
            <person name="Haridas S."/>
            <person name="Kuo A."/>
            <person name="Salamov A."/>
            <person name="Ahrendt S.R."/>
            <person name="Lipzen A."/>
            <person name="Sullivan W."/>
            <person name="Andreopoulos W.B."/>
            <person name="Clum A."/>
            <person name="Lindquist E."/>
            <person name="Daum C."/>
            <person name="Ramamoorthy G.K."/>
            <person name="Gryganskyi A."/>
            <person name="Culley D."/>
            <person name="Magnuson J.K."/>
            <person name="James T.Y."/>
            <person name="O'Malley M.A."/>
            <person name="Stajich J.E."/>
            <person name="Spatafora J.W."/>
            <person name="Visel A."/>
            <person name="Grigoriev I.V."/>
        </authorList>
    </citation>
    <scope>NUCLEOTIDE SEQUENCE [LARGE SCALE GENOMIC DNA]</scope>
    <source>
        <strain evidence="4 5">CBS 129021</strain>
    </source>
</reference>
<comment type="caution">
    <text evidence="4">The sequence shown here is derived from an EMBL/GenBank/DDBJ whole genome shotgun (WGS) entry which is preliminary data.</text>
</comment>
<name>A0A1Y2EI02_9PEZI</name>
<keyword evidence="2" id="KW-0833">Ubl conjugation pathway</keyword>
<dbReference type="PANTHER" id="PTHR46116">
    <property type="entry name" value="(E3-INDEPENDENT) E2 UBIQUITIN-CONJUGATING ENZYME"/>
    <property type="match status" value="1"/>
</dbReference>
<protein>
    <submittedName>
        <fullName evidence="4">Ubiquitin-conjugating enzyme/RWD-like protein</fullName>
    </submittedName>
</protein>
<dbReference type="OrthoDB" id="47801at2759"/>